<feature type="domain" description="Glucose-methanol-choline oxidoreductase N-terminal" evidence="8">
    <location>
        <begin position="80"/>
        <end position="103"/>
    </location>
</feature>
<proteinExistence type="evidence at protein level"/>
<evidence type="ECO:0000256" key="2">
    <source>
        <dbReference type="ARBA" id="ARBA00010790"/>
    </source>
</evidence>
<dbReference type="Gene3D" id="3.50.50.60">
    <property type="entry name" value="FAD/NAD(P)-binding domain"/>
    <property type="match status" value="1"/>
</dbReference>
<dbReference type="InterPro" id="IPR012132">
    <property type="entry name" value="GMC_OxRdtase"/>
</dbReference>
<feature type="active site" description="Proton donor" evidence="5">
    <location>
        <position position="470"/>
    </location>
</feature>
<feature type="active site" description="Proton acceptor" evidence="5">
    <location>
        <position position="515"/>
    </location>
</feature>
<dbReference type="Pfam" id="PF05199">
    <property type="entry name" value="GMC_oxred_C"/>
    <property type="match status" value="1"/>
</dbReference>
<comment type="similarity">
    <text evidence="2 7">Belongs to the GMC oxidoreductase family.</text>
</comment>
<feature type="domain" description="Glucose-methanol-choline oxidoreductase N-terminal" evidence="9">
    <location>
        <begin position="253"/>
        <end position="267"/>
    </location>
</feature>
<dbReference type="PANTHER" id="PTHR11552">
    <property type="entry name" value="GLUCOSE-METHANOL-CHOLINE GMC OXIDOREDUCTASE"/>
    <property type="match status" value="1"/>
</dbReference>
<evidence type="ECO:0000256" key="5">
    <source>
        <dbReference type="PIRSR" id="PIRSR000137-1"/>
    </source>
</evidence>
<dbReference type="PIRSF" id="PIRSF000137">
    <property type="entry name" value="Alcohol_oxidase"/>
    <property type="match status" value="1"/>
</dbReference>
<reference evidence="10" key="1">
    <citation type="journal article" date="2024" name="Biotechnology">
        <title>Discovery, characterization, and synthetic potential of two novel bacterial aryl-alcohol oxidases.</title>
        <authorList>
            <person name="Cinca-Fernando P."/>
            <person name="Ascaso-Alegre C."/>
            <person name="Sevilla E."/>
            <person name="Martinez-Julvez M."/>
            <person name="Mangas-Sanchez J."/>
            <person name="Ferreira P."/>
        </authorList>
    </citation>
    <scope>X-RAY CRYSTALLOGRAPHY (2.00 ANGSTROMS)</scope>
</reference>
<dbReference type="SUPFAM" id="SSF51905">
    <property type="entry name" value="FAD/NAD(P)-binding domain"/>
    <property type="match status" value="1"/>
</dbReference>
<dbReference type="EC" id="1.1.3.7" evidence="10"/>
<comment type="cofactor">
    <cofactor evidence="1 6">
        <name>FAD</name>
        <dbReference type="ChEBI" id="CHEBI:57692"/>
    </cofactor>
</comment>
<feature type="binding site" evidence="6">
    <location>
        <position position="218"/>
    </location>
    <ligand>
        <name>FAD</name>
        <dbReference type="ChEBI" id="CHEBI:57692"/>
    </ligand>
</feature>
<accession>A0ABF7PQ19</accession>
<organism evidence="10">
    <name type="scientific">Sphingobacterium daejeonense</name>
    <dbReference type="NCBI Taxonomy" id="371142"/>
    <lineage>
        <taxon>Bacteria</taxon>
        <taxon>Pseudomonadati</taxon>
        <taxon>Bacteroidota</taxon>
        <taxon>Sphingobacteriia</taxon>
        <taxon>Sphingobacteriales</taxon>
        <taxon>Sphingobacteriaceae</taxon>
        <taxon>Sphingobacterium</taxon>
    </lineage>
</organism>
<dbReference type="PANTHER" id="PTHR11552:SF147">
    <property type="entry name" value="CHOLINE DEHYDROGENASE, MITOCHONDRIAL"/>
    <property type="match status" value="1"/>
</dbReference>
<evidence type="ECO:0000256" key="4">
    <source>
        <dbReference type="ARBA" id="ARBA00022827"/>
    </source>
</evidence>
<feature type="binding site" evidence="6">
    <location>
        <position position="82"/>
    </location>
    <ligand>
        <name>FAD</name>
        <dbReference type="ChEBI" id="CHEBI:57692"/>
    </ligand>
</feature>
<dbReference type="PROSITE" id="PS00623">
    <property type="entry name" value="GMC_OXRED_1"/>
    <property type="match status" value="1"/>
</dbReference>
<dbReference type="GO" id="GO:0047682">
    <property type="term" value="F:aryl-alcohol oxidase activity"/>
    <property type="evidence" value="ECO:0007669"/>
    <property type="project" value="UniProtKB-EC"/>
</dbReference>
<keyword evidence="10" id="KW-0002">3D-structure</keyword>
<dbReference type="InterPro" id="IPR007867">
    <property type="entry name" value="GMC_OxRtase_C"/>
</dbReference>
<evidence type="ECO:0000256" key="7">
    <source>
        <dbReference type="RuleBase" id="RU003968"/>
    </source>
</evidence>
<feature type="binding site" evidence="6">
    <location>
        <begin position="90"/>
        <end position="93"/>
    </location>
    <ligand>
        <name>FAD</name>
        <dbReference type="ChEBI" id="CHEBI:57692"/>
    </ligand>
</feature>
<dbReference type="InterPro" id="IPR036188">
    <property type="entry name" value="FAD/NAD-bd_sf"/>
</dbReference>
<dbReference type="InterPro" id="IPR000172">
    <property type="entry name" value="GMC_OxRdtase_N"/>
</dbReference>
<keyword evidence="4 6" id="KW-0274">FAD</keyword>
<name>A0ABF7PQ19_9SPHI</name>
<evidence type="ECO:0000313" key="10">
    <source>
        <dbReference type="PDB" id="8RPF"/>
    </source>
</evidence>
<protein>
    <submittedName>
        <fullName evidence="10">Alcohol oxidase</fullName>
        <ecNumber evidence="10">1.1.3.7</ecNumber>
    </submittedName>
</protein>
<dbReference type="PDB" id="8RPF">
    <property type="method" value="X-ray"/>
    <property type="resolution" value="2.00 A"/>
    <property type="chains" value="A/B=1-535"/>
</dbReference>
<evidence type="ECO:0000256" key="3">
    <source>
        <dbReference type="ARBA" id="ARBA00022630"/>
    </source>
</evidence>
<sequence>MKKFDFIIVGAGTAGPVIASRLTEKEHINVLLLEAGGENTNELSRIPGAFFKVLGTDYDWTYSSVEQTGLNNRSIYSPSGKVVGGSSAINVGVWVRGTKEDYDSWEAQGAKGWNFSKALEMFQKIEQTNLGPSKYHGDKGKVKLTDSSYPTPFVHTLLNGFKEAGFGEIGDYAGENPYSIDIMQKIYENNTRRTPADSYLTEDVRARENLTIITHAFVRKVLFEGTKAIGVEVEIDGQIQNMYASKEIILSAGTFNTPKLLKLSGVGPREELEKFGIPVIANVPGVGENLNDHLMFTLKFVSEKNIEDSIFNPLSDEAIDQWYKNKTGPSSYYPGVASGFVSSDGTKTGADFELIFTYTHGADGTEKEFANIEDIQAQSGYSVTVILLQPKSRGQLLLASTNPYDAPLINPRYFSDSSDMERFIKGVRYTQKITKTESLEPYTYLAHPALDATDEIIESLIRNEASTVFHPVGTARMGDVENDSLAVVDSSLKVRGIQGLRVADASIIPAVNRGHTMAPVVYVGEMASEIIINDN</sequence>
<dbReference type="RefSeq" id="WP_138089821.1">
    <property type="nucleotide sequence ID" value="NZ_LR590470.1"/>
</dbReference>
<evidence type="ECO:0000259" key="9">
    <source>
        <dbReference type="PROSITE" id="PS00624"/>
    </source>
</evidence>
<dbReference type="Pfam" id="PF00732">
    <property type="entry name" value="GMC_oxred_N"/>
    <property type="match status" value="1"/>
</dbReference>
<evidence type="ECO:0000259" key="8">
    <source>
        <dbReference type="PROSITE" id="PS00623"/>
    </source>
</evidence>
<evidence type="ECO:0000256" key="1">
    <source>
        <dbReference type="ARBA" id="ARBA00001974"/>
    </source>
</evidence>
<dbReference type="PROSITE" id="PS00624">
    <property type="entry name" value="GMC_OXRED_2"/>
    <property type="match status" value="1"/>
</dbReference>
<evidence type="ECO:0000256" key="6">
    <source>
        <dbReference type="PIRSR" id="PIRSR000137-2"/>
    </source>
</evidence>
<dbReference type="AlphaFoldDB" id="A0ABF7PQ19"/>
<keyword evidence="3 7" id="KW-0285">Flavoprotein</keyword>
<dbReference type="SUPFAM" id="SSF54373">
    <property type="entry name" value="FAD-linked reductases, C-terminal domain"/>
    <property type="match status" value="1"/>
</dbReference>
<dbReference type="Gene3D" id="3.30.560.10">
    <property type="entry name" value="Glucose Oxidase, domain 3"/>
    <property type="match status" value="1"/>
</dbReference>